<keyword evidence="1" id="KW-0812">Transmembrane</keyword>
<name>A0ABQ0BTF0_9FIRM</name>
<keyword evidence="3" id="KW-1185">Reference proteome</keyword>
<feature type="transmembrane region" description="Helical" evidence="1">
    <location>
        <begin position="25"/>
        <end position="46"/>
    </location>
</feature>
<proteinExistence type="predicted"/>
<dbReference type="RefSeq" id="WP_227210778.1">
    <property type="nucleotide sequence ID" value="NZ_BAABZQ010000001.1"/>
</dbReference>
<keyword evidence="1" id="KW-1133">Transmembrane helix</keyword>
<keyword evidence="1" id="KW-0472">Membrane</keyword>
<accession>A0ABQ0BTF0</accession>
<reference evidence="2 3" key="1">
    <citation type="submission" date="2024-04" db="EMBL/GenBank/DDBJ databases">
        <title>Defined microbial consortia suppress multidrug-resistant proinflammatory Enterobacteriaceae via ecological control.</title>
        <authorList>
            <person name="Furuichi M."/>
            <person name="Kawaguchi T."/>
            <person name="Pust M."/>
            <person name="Yasuma K."/>
            <person name="Plichta D."/>
            <person name="Hasegawa N."/>
            <person name="Ohya T."/>
            <person name="Bhattarai S."/>
            <person name="Sasajima S."/>
            <person name="Aoto Y."/>
            <person name="Tuganbaev T."/>
            <person name="Yaginuma M."/>
            <person name="Ueda M."/>
            <person name="Okahashi N."/>
            <person name="Amafuji K."/>
            <person name="Kiridooshi Y."/>
            <person name="Sugita K."/>
            <person name="Strazar M."/>
            <person name="Skelly A."/>
            <person name="Suda W."/>
            <person name="Hattori M."/>
            <person name="Nakamoto N."/>
            <person name="Caballero S."/>
            <person name="Norman J."/>
            <person name="Olle B."/>
            <person name="Tanoue T."/>
            <person name="Arita M."/>
            <person name="Bucci V."/>
            <person name="Atarashi K."/>
            <person name="Xavier R."/>
            <person name="Honda K."/>
        </authorList>
    </citation>
    <scope>NUCLEOTIDE SEQUENCE [LARGE SCALE GENOMIC DNA]</scope>
    <source>
        <strain evidence="3">k34-0107-D12</strain>
    </source>
</reference>
<dbReference type="EMBL" id="BAABZQ010000001">
    <property type="protein sequence ID" value="GAA6499828.1"/>
    <property type="molecule type" value="Genomic_DNA"/>
</dbReference>
<sequence length="245" mass="27728">MFEAAEGVIIGAQSTSLSEDSLFCVVLVMILVLQILLTAGMVIIIMKHIDSSRDLRNILRKVDKMEEKLARNAGKRQKEKTFVSYGNENDTPPLANVYYQESTDNIVQNSDRQKSMETQPDSSNQVINDLADRCQCCGLSVNGSVHYNPEGPAKFDVKELEEAEFVLRSDMTVIPVSSSFLGYNNDQYYRSREFFVVYDFQDKNGRDVVWQEPVKLVAVQKPAVVEKIDNGYQLLKKGILIVEKK</sequence>
<protein>
    <submittedName>
        <fullName evidence="2">Uncharacterized protein</fullName>
    </submittedName>
</protein>
<organism evidence="2 3">
    <name type="scientific">Blautia parvula</name>
    <dbReference type="NCBI Taxonomy" id="2877527"/>
    <lineage>
        <taxon>Bacteria</taxon>
        <taxon>Bacillati</taxon>
        <taxon>Bacillota</taxon>
        <taxon>Clostridia</taxon>
        <taxon>Lachnospirales</taxon>
        <taxon>Lachnospiraceae</taxon>
        <taxon>Blautia</taxon>
    </lineage>
</organism>
<evidence type="ECO:0000313" key="2">
    <source>
        <dbReference type="EMBL" id="GAA6499828.1"/>
    </source>
</evidence>
<dbReference type="Proteomes" id="UP001600941">
    <property type="component" value="Unassembled WGS sequence"/>
</dbReference>
<comment type="caution">
    <text evidence="2">The sequence shown here is derived from an EMBL/GenBank/DDBJ whole genome shotgun (WGS) entry which is preliminary data.</text>
</comment>
<gene>
    <name evidence="2" type="ORF">K340107D12_26440</name>
</gene>
<evidence type="ECO:0000256" key="1">
    <source>
        <dbReference type="SAM" id="Phobius"/>
    </source>
</evidence>
<evidence type="ECO:0000313" key="3">
    <source>
        <dbReference type="Proteomes" id="UP001600941"/>
    </source>
</evidence>